<reference evidence="1" key="2">
    <citation type="journal article" date="2015" name="Fish Shellfish Immunol.">
        <title>Early steps in the European eel (Anguilla anguilla)-Vibrio vulnificus interaction in the gills: Role of the RtxA13 toxin.</title>
        <authorList>
            <person name="Callol A."/>
            <person name="Pajuelo D."/>
            <person name="Ebbesson L."/>
            <person name="Teles M."/>
            <person name="MacKenzie S."/>
            <person name="Amaro C."/>
        </authorList>
    </citation>
    <scope>NUCLEOTIDE SEQUENCE</scope>
</reference>
<dbReference type="EMBL" id="GBXM01097741">
    <property type="protein sequence ID" value="JAH10836.1"/>
    <property type="molecule type" value="Transcribed_RNA"/>
</dbReference>
<name>A0A0E9Q1T6_ANGAN</name>
<evidence type="ECO:0000313" key="1">
    <source>
        <dbReference type="EMBL" id="JAH10836.1"/>
    </source>
</evidence>
<accession>A0A0E9Q1T6</accession>
<organism evidence="1">
    <name type="scientific">Anguilla anguilla</name>
    <name type="common">European freshwater eel</name>
    <name type="synonym">Muraena anguilla</name>
    <dbReference type="NCBI Taxonomy" id="7936"/>
    <lineage>
        <taxon>Eukaryota</taxon>
        <taxon>Metazoa</taxon>
        <taxon>Chordata</taxon>
        <taxon>Craniata</taxon>
        <taxon>Vertebrata</taxon>
        <taxon>Euteleostomi</taxon>
        <taxon>Actinopterygii</taxon>
        <taxon>Neopterygii</taxon>
        <taxon>Teleostei</taxon>
        <taxon>Anguilliformes</taxon>
        <taxon>Anguillidae</taxon>
        <taxon>Anguilla</taxon>
    </lineage>
</organism>
<proteinExistence type="predicted"/>
<sequence>MVFFFLIPCFCKVNI</sequence>
<protein>
    <submittedName>
        <fullName evidence="1">Uncharacterized protein</fullName>
    </submittedName>
</protein>
<reference evidence="1" key="1">
    <citation type="submission" date="2014-11" db="EMBL/GenBank/DDBJ databases">
        <authorList>
            <person name="Amaro Gonzalez C."/>
        </authorList>
    </citation>
    <scope>NUCLEOTIDE SEQUENCE</scope>
</reference>